<organism evidence="9 10">
    <name type="scientific">Buteo japonicus</name>
    <dbReference type="NCBI Taxonomy" id="224669"/>
    <lineage>
        <taxon>Eukaryota</taxon>
        <taxon>Metazoa</taxon>
        <taxon>Chordata</taxon>
        <taxon>Craniata</taxon>
        <taxon>Vertebrata</taxon>
        <taxon>Euteleostomi</taxon>
        <taxon>Archelosauria</taxon>
        <taxon>Archosauria</taxon>
        <taxon>Dinosauria</taxon>
        <taxon>Saurischia</taxon>
        <taxon>Theropoda</taxon>
        <taxon>Coelurosauria</taxon>
        <taxon>Aves</taxon>
        <taxon>Neognathae</taxon>
        <taxon>Neoaves</taxon>
        <taxon>Telluraves</taxon>
        <taxon>Accipitrimorphae</taxon>
        <taxon>Accipitriformes</taxon>
        <taxon>Accipitridae</taxon>
        <taxon>Accipitrinae</taxon>
        <taxon>Buteo</taxon>
    </lineage>
</organism>
<dbReference type="FunFam" id="3.40.50.150:FF:000151">
    <property type="entry name" value="Methyltransferase-like protein"/>
    <property type="match status" value="1"/>
</dbReference>
<reference evidence="9" key="2">
    <citation type="submission" date="2025-09" db="UniProtKB">
        <authorList>
            <consortium name="Ensembl"/>
        </authorList>
    </citation>
    <scope>IDENTIFICATION</scope>
</reference>
<evidence type="ECO:0000256" key="4">
    <source>
        <dbReference type="ARBA" id="ARBA00022691"/>
    </source>
</evidence>
<comment type="similarity">
    <text evidence="1 6">Belongs to the methyltransferase superfamily. METL family.</text>
</comment>
<dbReference type="InterPro" id="IPR026113">
    <property type="entry name" value="METTL2/6/8-like"/>
</dbReference>
<dbReference type="Gene3D" id="3.40.50.150">
    <property type="entry name" value="Vaccinia Virus protein VP39"/>
    <property type="match status" value="1"/>
</dbReference>
<dbReference type="CDD" id="cd02440">
    <property type="entry name" value="AdoMet_MTases"/>
    <property type="match status" value="1"/>
</dbReference>
<comment type="function">
    <text evidence="6">S-adenosyl-L-methionine-dependent methyltransferase.</text>
</comment>
<dbReference type="Pfam" id="PF08241">
    <property type="entry name" value="Methyltransf_11"/>
    <property type="match status" value="1"/>
</dbReference>
<dbReference type="SUPFAM" id="SSF53335">
    <property type="entry name" value="S-adenosyl-L-methionine-dependent methyltransferases"/>
    <property type="match status" value="1"/>
</dbReference>
<evidence type="ECO:0000256" key="7">
    <source>
        <dbReference type="SAM" id="MobiDB-lite"/>
    </source>
</evidence>
<evidence type="ECO:0000259" key="8">
    <source>
        <dbReference type="Pfam" id="PF08241"/>
    </source>
</evidence>
<feature type="region of interest" description="Disordered" evidence="7">
    <location>
        <begin position="40"/>
        <end position="83"/>
    </location>
</feature>
<evidence type="ECO:0000256" key="3">
    <source>
        <dbReference type="ARBA" id="ARBA00022679"/>
    </source>
</evidence>
<name>A0A8C0B7Q0_9AVES</name>
<keyword evidence="5" id="KW-0819">tRNA processing</keyword>
<feature type="compositionally biased region" description="Basic and acidic residues" evidence="7">
    <location>
        <begin position="63"/>
        <end position="75"/>
    </location>
</feature>
<evidence type="ECO:0000256" key="6">
    <source>
        <dbReference type="PIRNR" id="PIRNR037755"/>
    </source>
</evidence>
<reference evidence="9" key="1">
    <citation type="submission" date="2025-08" db="UniProtKB">
        <authorList>
            <consortium name="Ensembl"/>
        </authorList>
    </citation>
    <scope>IDENTIFICATION</scope>
</reference>
<evidence type="ECO:0000256" key="1">
    <source>
        <dbReference type="ARBA" id="ARBA00009725"/>
    </source>
</evidence>
<accession>A0A8C0B7Q0</accession>
<dbReference type="PANTHER" id="PTHR22809">
    <property type="entry name" value="METHYLTRANSFERASE-RELATED"/>
    <property type="match status" value="1"/>
</dbReference>
<feature type="domain" description="Methyltransferase type 11" evidence="8">
    <location>
        <begin position="154"/>
        <end position="236"/>
    </location>
</feature>
<evidence type="ECO:0000256" key="2">
    <source>
        <dbReference type="ARBA" id="ARBA00022603"/>
    </source>
</evidence>
<dbReference type="InterPro" id="IPR013216">
    <property type="entry name" value="Methyltransf_11"/>
</dbReference>
<dbReference type="PANTHER" id="PTHR22809:SF3">
    <property type="entry name" value="TRNA N(3)-METHYLCYTIDINE METHYLTRANSFERASE"/>
    <property type="match status" value="1"/>
</dbReference>
<proteinExistence type="inferred from homology"/>
<evidence type="ECO:0000256" key="5">
    <source>
        <dbReference type="ARBA" id="ARBA00022694"/>
    </source>
</evidence>
<dbReference type="GO" id="GO:0032259">
    <property type="term" value="P:methylation"/>
    <property type="evidence" value="ECO:0007669"/>
    <property type="project" value="UniProtKB-KW"/>
</dbReference>
<feature type="compositionally biased region" description="Basic and acidic residues" evidence="7">
    <location>
        <begin position="40"/>
        <end position="54"/>
    </location>
</feature>
<evidence type="ECO:0000313" key="9">
    <source>
        <dbReference type="Ensembl" id="ENSBJAP00000012992.1"/>
    </source>
</evidence>
<keyword evidence="10" id="KW-1185">Reference proteome</keyword>
<sequence length="336" mass="39194">IPREASKYWNEFYKTHKNNFFKDRNWLFLEFPEILPEKRREELQTEQRSSEHTKINSTNGFSHKNEMSEEGEKYWKKNHGSGSTSVQGYVYNKKQAKSLTDNPQGKNCGEELGRLESFPGSDATYRILEVMHGKCSTRHIEIHLIAENNIPGTFLYCCDFASGAVELVKSHSSYNSAWCSAFVHDVCDDALPYPFPDEILDVILLVFVLSTIHPDRMQGVVNRLAKLLKPGGMLLFRDYGRYDTAQLRFKKGHCLSENFYVRGDGTRVYFFTKDEVWNMFNLAGLTEVQNLVDRRLQVNRKKKVKMQRVWIQSKFQKPLLLSLNNPEETTERHPYR</sequence>
<dbReference type="Ensembl" id="ENSBJAT00000013349.1">
    <property type="protein sequence ID" value="ENSBJAP00000012992.1"/>
    <property type="gene ID" value="ENSBJAG00000008692.1"/>
</dbReference>
<keyword evidence="2 6" id="KW-0489">Methyltransferase</keyword>
<protein>
    <recommendedName>
        <fullName evidence="6">tRNA N(3)-cytidine methyltransferase</fullName>
        <ecNumber evidence="6">2.1.1.-</ecNumber>
    </recommendedName>
</protein>
<dbReference type="GO" id="GO:0052735">
    <property type="term" value="F:tRNA (cytidine-3-)-methyltransferase activity"/>
    <property type="evidence" value="ECO:0007669"/>
    <property type="project" value="TreeGrafter"/>
</dbReference>
<evidence type="ECO:0000313" key="10">
    <source>
        <dbReference type="Proteomes" id="UP000694555"/>
    </source>
</evidence>
<keyword evidence="3 6" id="KW-0808">Transferase</keyword>
<keyword evidence="4" id="KW-0949">S-adenosyl-L-methionine</keyword>
<dbReference type="GO" id="GO:0008033">
    <property type="term" value="P:tRNA processing"/>
    <property type="evidence" value="ECO:0007669"/>
    <property type="project" value="UniProtKB-KW"/>
</dbReference>
<dbReference type="EC" id="2.1.1.-" evidence="6"/>
<dbReference type="InterPro" id="IPR029063">
    <property type="entry name" value="SAM-dependent_MTases_sf"/>
</dbReference>
<dbReference type="Proteomes" id="UP000694555">
    <property type="component" value="Unplaced"/>
</dbReference>
<dbReference type="PIRSF" id="PIRSF037755">
    <property type="entry name" value="Mettl2_prd"/>
    <property type="match status" value="1"/>
</dbReference>
<dbReference type="AlphaFoldDB" id="A0A8C0B7Q0"/>